<comment type="caution">
    <text evidence="4">The sequence shown here is derived from an EMBL/GenBank/DDBJ whole genome shotgun (WGS) entry which is preliminary data.</text>
</comment>
<keyword evidence="1" id="KW-0479">Metal-binding</keyword>
<evidence type="ECO:0000313" key="4">
    <source>
        <dbReference type="EMBL" id="KAK1668119.1"/>
    </source>
</evidence>
<dbReference type="GO" id="GO:0046872">
    <property type="term" value="F:metal ion binding"/>
    <property type="evidence" value="ECO:0007669"/>
    <property type="project" value="UniProtKB-KW"/>
</dbReference>
<proteinExistence type="predicted"/>
<dbReference type="PROSITE" id="PS50004">
    <property type="entry name" value="C2"/>
    <property type="match status" value="1"/>
</dbReference>
<dbReference type="SMART" id="SM00239">
    <property type="entry name" value="C2"/>
    <property type="match status" value="1"/>
</dbReference>
<dbReference type="SUPFAM" id="SSF49562">
    <property type="entry name" value="C2 domain (Calcium/lipid-binding domain, CaLB)"/>
    <property type="match status" value="1"/>
</dbReference>
<dbReference type="PANTHER" id="PTHR46502:SF6">
    <property type="entry name" value="C2 DOMAIN-CONTAINING PROTEIN"/>
    <property type="match status" value="1"/>
</dbReference>
<organism evidence="4 5">
    <name type="scientific">Lolium multiflorum</name>
    <name type="common">Italian ryegrass</name>
    <name type="synonym">Lolium perenne subsp. multiflorum</name>
    <dbReference type="NCBI Taxonomy" id="4521"/>
    <lineage>
        <taxon>Eukaryota</taxon>
        <taxon>Viridiplantae</taxon>
        <taxon>Streptophyta</taxon>
        <taxon>Embryophyta</taxon>
        <taxon>Tracheophyta</taxon>
        <taxon>Spermatophyta</taxon>
        <taxon>Magnoliopsida</taxon>
        <taxon>Liliopsida</taxon>
        <taxon>Poales</taxon>
        <taxon>Poaceae</taxon>
        <taxon>BOP clade</taxon>
        <taxon>Pooideae</taxon>
        <taxon>Poodae</taxon>
        <taxon>Poeae</taxon>
        <taxon>Poeae Chloroplast Group 2 (Poeae type)</taxon>
        <taxon>Loliodinae</taxon>
        <taxon>Loliinae</taxon>
        <taxon>Lolium</taxon>
    </lineage>
</organism>
<evidence type="ECO:0000259" key="3">
    <source>
        <dbReference type="PROSITE" id="PS50004"/>
    </source>
</evidence>
<sequence length="177" mass="19630">MGRGLLEVHLVDAKGLAGTDFLGKIDPYVIVQYRSQERKSSTARDAGRNPSWNEVLKFQISSTAANVQHKLILRIMDHDNFSRDDFLGQATINVTDVISIGMEKGKSEMSPAKYSVVTADNSYHGAIKVGITFTAATKVKKLTHGFIQFMMEYKLEAGCTAITIRRCDSRSVVHSIF</sequence>
<keyword evidence="2" id="KW-0106">Calcium</keyword>
<dbReference type="InterPro" id="IPR035892">
    <property type="entry name" value="C2_domain_sf"/>
</dbReference>
<gene>
    <name evidence="4" type="ORF">QYE76_056278</name>
</gene>
<dbReference type="EMBL" id="JAUUTY010000003">
    <property type="protein sequence ID" value="KAK1668119.1"/>
    <property type="molecule type" value="Genomic_DNA"/>
</dbReference>
<keyword evidence="5" id="KW-1185">Reference proteome</keyword>
<evidence type="ECO:0000256" key="2">
    <source>
        <dbReference type="ARBA" id="ARBA00022837"/>
    </source>
</evidence>
<dbReference type="Gene3D" id="2.60.40.150">
    <property type="entry name" value="C2 domain"/>
    <property type="match status" value="1"/>
</dbReference>
<reference evidence="4" key="1">
    <citation type="submission" date="2023-07" db="EMBL/GenBank/DDBJ databases">
        <title>A chromosome-level genome assembly of Lolium multiflorum.</title>
        <authorList>
            <person name="Chen Y."/>
            <person name="Copetti D."/>
            <person name="Kolliker R."/>
            <person name="Studer B."/>
        </authorList>
    </citation>
    <scope>NUCLEOTIDE SEQUENCE</scope>
    <source>
        <strain evidence="4">02402/16</strain>
        <tissue evidence="4">Leaf</tissue>
    </source>
</reference>
<evidence type="ECO:0000256" key="1">
    <source>
        <dbReference type="ARBA" id="ARBA00022723"/>
    </source>
</evidence>
<accession>A0AAD8T1W4</accession>
<protein>
    <recommendedName>
        <fullName evidence="3">C2 domain-containing protein</fullName>
    </recommendedName>
</protein>
<name>A0AAD8T1W4_LOLMU</name>
<dbReference type="Pfam" id="PF00168">
    <property type="entry name" value="C2"/>
    <property type="match status" value="1"/>
</dbReference>
<feature type="domain" description="C2" evidence="3">
    <location>
        <begin position="1"/>
        <end position="110"/>
    </location>
</feature>
<dbReference type="InterPro" id="IPR000008">
    <property type="entry name" value="C2_dom"/>
</dbReference>
<evidence type="ECO:0000313" key="5">
    <source>
        <dbReference type="Proteomes" id="UP001231189"/>
    </source>
</evidence>
<dbReference type="PANTHER" id="PTHR46502">
    <property type="entry name" value="C2 DOMAIN-CONTAINING"/>
    <property type="match status" value="1"/>
</dbReference>
<dbReference type="CDD" id="cd04049">
    <property type="entry name" value="C2_putative_Elicitor-responsive_gene"/>
    <property type="match status" value="1"/>
</dbReference>
<dbReference type="Proteomes" id="UP001231189">
    <property type="component" value="Unassembled WGS sequence"/>
</dbReference>
<dbReference type="AlphaFoldDB" id="A0AAD8T1W4"/>